<feature type="region of interest" description="Disordered" evidence="1">
    <location>
        <begin position="1"/>
        <end position="73"/>
    </location>
</feature>
<dbReference type="RefSeq" id="WP_196988131.1">
    <property type="nucleotide sequence ID" value="NZ_JADWYS010000001.1"/>
</dbReference>
<name>A0A931H8P9_9BURK</name>
<evidence type="ECO:0000313" key="2">
    <source>
        <dbReference type="EMBL" id="MBG9390390.1"/>
    </source>
</evidence>
<reference evidence="2" key="1">
    <citation type="submission" date="2020-11" db="EMBL/GenBank/DDBJ databases">
        <title>Bacterial whole genome sequence for Caenimonas sp. DR4.4.</title>
        <authorList>
            <person name="Le V."/>
            <person name="Ko S.-R."/>
            <person name="Ahn C.-Y."/>
            <person name="Oh H.-M."/>
        </authorList>
    </citation>
    <scope>NUCLEOTIDE SEQUENCE</scope>
    <source>
        <strain evidence="2">DR4.4</strain>
    </source>
</reference>
<dbReference type="Proteomes" id="UP000651050">
    <property type="component" value="Unassembled WGS sequence"/>
</dbReference>
<comment type="caution">
    <text evidence="2">The sequence shown here is derived from an EMBL/GenBank/DDBJ whole genome shotgun (WGS) entry which is preliminary data.</text>
</comment>
<feature type="compositionally biased region" description="Polar residues" evidence="1">
    <location>
        <begin position="24"/>
        <end position="59"/>
    </location>
</feature>
<accession>A0A931H8P9</accession>
<proteinExistence type="predicted"/>
<feature type="compositionally biased region" description="Polar residues" evidence="1">
    <location>
        <begin position="1"/>
        <end position="12"/>
    </location>
</feature>
<protein>
    <submittedName>
        <fullName evidence="2">Uncharacterized protein</fullName>
    </submittedName>
</protein>
<sequence>MSTPGSTQSSDQQSERPAAPAGKTPNTDMQPEDTGTASSGETGDASQARSAMKQTSKTASEAGDEDTGKRSNR</sequence>
<gene>
    <name evidence="2" type="ORF">I5803_20335</name>
</gene>
<evidence type="ECO:0000256" key="1">
    <source>
        <dbReference type="SAM" id="MobiDB-lite"/>
    </source>
</evidence>
<dbReference type="AlphaFoldDB" id="A0A931H8P9"/>
<organism evidence="2 3">
    <name type="scientific">Caenimonas aquaedulcis</name>
    <dbReference type="NCBI Taxonomy" id="2793270"/>
    <lineage>
        <taxon>Bacteria</taxon>
        <taxon>Pseudomonadati</taxon>
        <taxon>Pseudomonadota</taxon>
        <taxon>Betaproteobacteria</taxon>
        <taxon>Burkholderiales</taxon>
        <taxon>Comamonadaceae</taxon>
        <taxon>Caenimonas</taxon>
    </lineage>
</organism>
<evidence type="ECO:0000313" key="3">
    <source>
        <dbReference type="Proteomes" id="UP000651050"/>
    </source>
</evidence>
<keyword evidence="3" id="KW-1185">Reference proteome</keyword>
<dbReference type="EMBL" id="JADWYS010000001">
    <property type="protein sequence ID" value="MBG9390390.1"/>
    <property type="molecule type" value="Genomic_DNA"/>
</dbReference>